<evidence type="ECO:0000256" key="5">
    <source>
        <dbReference type="ARBA" id="ARBA00023136"/>
    </source>
</evidence>
<keyword evidence="3 7" id="KW-0812">Transmembrane</keyword>
<dbReference type="Proteomes" id="UP000709351">
    <property type="component" value="Unassembled WGS sequence"/>
</dbReference>
<protein>
    <submittedName>
        <fullName evidence="8">ABC transporter permease</fullName>
    </submittedName>
</protein>
<dbReference type="AlphaFoldDB" id="A0A930DRX9"/>
<keyword evidence="2" id="KW-1003">Cell membrane</keyword>
<feature type="non-terminal residue" evidence="8">
    <location>
        <position position="1"/>
    </location>
</feature>
<keyword evidence="4 7" id="KW-1133">Transmembrane helix</keyword>
<feature type="transmembrane region" description="Helical" evidence="7">
    <location>
        <begin position="106"/>
        <end position="131"/>
    </location>
</feature>
<dbReference type="PANTHER" id="PTHR47089:SF1">
    <property type="entry name" value="GUANOSINE ABC TRANSPORTER PERMEASE PROTEIN NUPP"/>
    <property type="match status" value="1"/>
</dbReference>
<organism evidence="8 9">
    <name type="scientific">Oribacterium parvum</name>
    <dbReference type="NCBI Taxonomy" id="1501329"/>
    <lineage>
        <taxon>Bacteria</taxon>
        <taxon>Bacillati</taxon>
        <taxon>Bacillota</taxon>
        <taxon>Clostridia</taxon>
        <taxon>Lachnospirales</taxon>
        <taxon>Lachnospiraceae</taxon>
        <taxon>Oribacterium</taxon>
    </lineage>
</organism>
<feature type="transmembrane region" description="Helical" evidence="7">
    <location>
        <begin position="72"/>
        <end position="94"/>
    </location>
</feature>
<dbReference type="PANTHER" id="PTHR47089">
    <property type="entry name" value="ABC TRANSPORTER, PERMEASE PROTEIN"/>
    <property type="match status" value="1"/>
</dbReference>
<dbReference type="EMBL" id="JABZRD010000169">
    <property type="protein sequence ID" value="MBF1283570.1"/>
    <property type="molecule type" value="Genomic_DNA"/>
</dbReference>
<evidence type="ECO:0000313" key="9">
    <source>
        <dbReference type="Proteomes" id="UP000709351"/>
    </source>
</evidence>
<reference evidence="8" key="1">
    <citation type="submission" date="2020-04" db="EMBL/GenBank/DDBJ databases">
        <title>Deep metagenomics examines the oral microbiome during advanced dental caries in children, revealing novel taxa and co-occurrences with host molecules.</title>
        <authorList>
            <person name="Baker J.L."/>
            <person name="Morton J.T."/>
            <person name="Dinis M."/>
            <person name="Alvarez R."/>
            <person name="Tran N.C."/>
            <person name="Knight R."/>
            <person name="Edlund A."/>
        </authorList>
    </citation>
    <scope>NUCLEOTIDE SEQUENCE</scope>
    <source>
        <strain evidence="8">JCVI_24_bin.2</strain>
    </source>
</reference>
<feature type="transmembrane region" description="Helical" evidence="7">
    <location>
        <begin position="151"/>
        <end position="173"/>
    </location>
</feature>
<dbReference type="Pfam" id="PF02653">
    <property type="entry name" value="BPD_transp_2"/>
    <property type="match status" value="1"/>
</dbReference>
<name>A0A930DRX9_9FIRM</name>
<evidence type="ECO:0000313" key="8">
    <source>
        <dbReference type="EMBL" id="MBF1283570.1"/>
    </source>
</evidence>
<feature type="region of interest" description="Disordered" evidence="6">
    <location>
        <begin position="182"/>
        <end position="208"/>
    </location>
</feature>
<comment type="caution">
    <text evidence="8">The sequence shown here is derived from an EMBL/GenBank/DDBJ whole genome shotgun (WGS) entry which is preliminary data.</text>
</comment>
<comment type="subcellular location">
    <subcellularLocation>
        <location evidence="1">Cell membrane</location>
        <topology evidence="1">Multi-pass membrane protein</topology>
    </subcellularLocation>
</comment>
<gene>
    <name evidence="8" type="ORF">HXM93_03435</name>
</gene>
<dbReference type="GO" id="GO:0005886">
    <property type="term" value="C:plasma membrane"/>
    <property type="evidence" value="ECO:0007669"/>
    <property type="project" value="UniProtKB-SubCell"/>
</dbReference>
<keyword evidence="5 7" id="KW-0472">Membrane</keyword>
<evidence type="ECO:0000256" key="6">
    <source>
        <dbReference type="SAM" id="MobiDB-lite"/>
    </source>
</evidence>
<dbReference type="GO" id="GO:0022857">
    <property type="term" value="F:transmembrane transporter activity"/>
    <property type="evidence" value="ECO:0007669"/>
    <property type="project" value="InterPro"/>
</dbReference>
<evidence type="ECO:0000256" key="4">
    <source>
        <dbReference type="ARBA" id="ARBA00022989"/>
    </source>
</evidence>
<feature type="transmembrane region" description="Helical" evidence="7">
    <location>
        <begin position="20"/>
        <end position="42"/>
    </location>
</feature>
<evidence type="ECO:0000256" key="1">
    <source>
        <dbReference type="ARBA" id="ARBA00004651"/>
    </source>
</evidence>
<evidence type="ECO:0000256" key="2">
    <source>
        <dbReference type="ARBA" id="ARBA00022475"/>
    </source>
</evidence>
<dbReference type="CDD" id="cd06580">
    <property type="entry name" value="TM_PBP1_transp_TpRbsC_like"/>
    <property type="match status" value="1"/>
</dbReference>
<dbReference type="InterPro" id="IPR001851">
    <property type="entry name" value="ABC_transp_permease"/>
</dbReference>
<evidence type="ECO:0000256" key="3">
    <source>
        <dbReference type="ARBA" id="ARBA00022692"/>
    </source>
</evidence>
<proteinExistence type="predicted"/>
<accession>A0A930DRX9</accession>
<evidence type="ECO:0000256" key="7">
    <source>
        <dbReference type="SAM" id="Phobius"/>
    </source>
</evidence>
<sequence length="208" mass="22360">SKPVSAASRLTLMDTPVGNLKIDIPLAIVLALLVAFLIQFVLDRTCFGFEIKSVGFSKKASRYAGIPVGKNLVLTMALSGALAGLAGVSYYLGYFGSIQPRVLPSMGFDSIAVALLGNSNPIGIVFFSFFITILSKGSTYMNSASGLESEIASVITGIILLFSACNAYIRYLVNKEKLEMEEQNKRQDKRRAVEEDKGETKVTEGGKA</sequence>